<dbReference type="EMBL" id="LAZR01018803">
    <property type="protein sequence ID" value="KKL94918.1"/>
    <property type="molecule type" value="Genomic_DNA"/>
</dbReference>
<reference evidence="2" key="1">
    <citation type="journal article" date="2015" name="Nature">
        <title>Complex archaea that bridge the gap between prokaryotes and eukaryotes.</title>
        <authorList>
            <person name="Spang A."/>
            <person name="Saw J.H."/>
            <person name="Jorgensen S.L."/>
            <person name="Zaremba-Niedzwiedzka K."/>
            <person name="Martijn J."/>
            <person name="Lind A.E."/>
            <person name="van Eijk R."/>
            <person name="Schleper C."/>
            <person name="Guy L."/>
            <person name="Ettema T.J."/>
        </authorList>
    </citation>
    <scope>NUCLEOTIDE SEQUENCE</scope>
</reference>
<organism evidence="2">
    <name type="scientific">marine sediment metagenome</name>
    <dbReference type="NCBI Taxonomy" id="412755"/>
    <lineage>
        <taxon>unclassified sequences</taxon>
        <taxon>metagenomes</taxon>
        <taxon>ecological metagenomes</taxon>
    </lineage>
</organism>
<keyword evidence="1" id="KW-1133">Transmembrane helix</keyword>
<accession>A0A0F9G884</accession>
<name>A0A0F9G884_9ZZZZ</name>
<evidence type="ECO:0000256" key="1">
    <source>
        <dbReference type="SAM" id="Phobius"/>
    </source>
</evidence>
<keyword evidence="1" id="KW-0812">Transmembrane</keyword>
<sequence>MATGFGVEYYQGSGAFSLNVPIVTSVTKTAPIVRIVTVLQLFLMLLLFGGDNA</sequence>
<evidence type="ECO:0000313" key="2">
    <source>
        <dbReference type="EMBL" id="KKL94918.1"/>
    </source>
</evidence>
<dbReference type="AlphaFoldDB" id="A0A0F9G884"/>
<gene>
    <name evidence="2" type="ORF">LCGC14_1859850</name>
</gene>
<proteinExistence type="predicted"/>
<comment type="caution">
    <text evidence="2">The sequence shown here is derived from an EMBL/GenBank/DDBJ whole genome shotgun (WGS) entry which is preliminary data.</text>
</comment>
<feature type="transmembrane region" description="Helical" evidence="1">
    <location>
        <begin position="32"/>
        <end position="50"/>
    </location>
</feature>
<keyword evidence="1" id="KW-0472">Membrane</keyword>
<protein>
    <submittedName>
        <fullName evidence="2">Uncharacterized protein</fullName>
    </submittedName>
</protein>